<dbReference type="AlphaFoldDB" id="A0A8K0DVE1"/>
<dbReference type="SUPFAM" id="SSF64484">
    <property type="entry name" value="beta and beta-prime subunits of DNA dependent RNA-polymerase"/>
    <property type="match status" value="1"/>
</dbReference>
<dbReference type="SMART" id="SM00663">
    <property type="entry name" value="RPOLA_N"/>
    <property type="match status" value="1"/>
</dbReference>
<feature type="domain" description="RNA polymerase N-terminal" evidence="6">
    <location>
        <begin position="1"/>
        <end position="234"/>
    </location>
</feature>
<dbReference type="GO" id="GO:0007264">
    <property type="term" value="P:small GTPase-mediated signal transduction"/>
    <property type="evidence" value="ECO:0007669"/>
    <property type="project" value="InterPro"/>
</dbReference>
<name>A0A8K0DVE1_9ROSA</name>
<dbReference type="InterPro" id="IPR007080">
    <property type="entry name" value="RNA_pol_Rpb1_1"/>
</dbReference>
<gene>
    <name evidence="7" type="ORF">FNV43_RR20144</name>
</gene>
<dbReference type="Proteomes" id="UP000796880">
    <property type="component" value="Unassembled WGS sequence"/>
</dbReference>
<dbReference type="Pfam" id="PF20421">
    <property type="entry name" value="DHR-2_Lobe_C"/>
    <property type="match status" value="1"/>
</dbReference>
<dbReference type="OrthoDB" id="1862828at2759"/>
<keyword evidence="3 5" id="KW-0548">Nucleotidyltransferase</keyword>
<comment type="catalytic activity">
    <reaction evidence="5">
        <text>RNA(n) + a ribonucleoside 5'-triphosphate = RNA(n+1) + diphosphate</text>
        <dbReference type="Rhea" id="RHEA:21248"/>
        <dbReference type="Rhea" id="RHEA-COMP:14527"/>
        <dbReference type="Rhea" id="RHEA-COMP:17342"/>
        <dbReference type="ChEBI" id="CHEBI:33019"/>
        <dbReference type="ChEBI" id="CHEBI:61557"/>
        <dbReference type="ChEBI" id="CHEBI:140395"/>
        <dbReference type="EC" id="2.7.7.6"/>
    </reaction>
</comment>
<dbReference type="PANTHER" id="PTHR23317">
    <property type="entry name" value="DEDICATOR OF CYTOKINESIS DOCK"/>
    <property type="match status" value="1"/>
</dbReference>
<evidence type="ECO:0000259" key="6">
    <source>
        <dbReference type="SMART" id="SM00663"/>
    </source>
</evidence>
<dbReference type="InterPro" id="IPR026791">
    <property type="entry name" value="DOCK"/>
</dbReference>
<evidence type="ECO:0000313" key="8">
    <source>
        <dbReference type="Proteomes" id="UP000796880"/>
    </source>
</evidence>
<evidence type="ECO:0000256" key="4">
    <source>
        <dbReference type="ARBA" id="ARBA00023163"/>
    </source>
</evidence>
<evidence type="ECO:0000256" key="2">
    <source>
        <dbReference type="ARBA" id="ARBA00022679"/>
    </source>
</evidence>
<dbReference type="GO" id="GO:0006351">
    <property type="term" value="P:DNA-templated transcription"/>
    <property type="evidence" value="ECO:0007669"/>
    <property type="project" value="InterPro"/>
</dbReference>
<keyword evidence="4 5" id="KW-0804">Transcription</keyword>
<dbReference type="InterPro" id="IPR006592">
    <property type="entry name" value="RNA_pol_N"/>
</dbReference>
<dbReference type="EC" id="2.7.7.6" evidence="5"/>
<evidence type="ECO:0000256" key="3">
    <source>
        <dbReference type="ARBA" id="ARBA00022695"/>
    </source>
</evidence>
<reference evidence="7" key="1">
    <citation type="submission" date="2020-03" db="EMBL/GenBank/DDBJ databases">
        <title>A high-quality chromosome-level genome assembly of a woody plant with both climbing and erect habits, Rhamnella rubrinervis.</title>
        <authorList>
            <person name="Lu Z."/>
            <person name="Yang Y."/>
            <person name="Zhu X."/>
            <person name="Sun Y."/>
        </authorList>
    </citation>
    <scope>NUCLEOTIDE SEQUENCE</scope>
    <source>
        <strain evidence="7">BYM</strain>
        <tissue evidence="7">Leaf</tissue>
    </source>
</reference>
<comment type="caution">
    <text evidence="7">The sequence shown here is derived from an EMBL/GenBank/DDBJ whole genome shotgun (WGS) entry which is preliminary data.</text>
</comment>
<keyword evidence="2 5" id="KW-0808">Transferase</keyword>
<comment type="function">
    <text evidence="5">DNA-dependent RNA polymerase catalyzes the transcription of DNA into RNA using the four ribonucleoside triphosphates as substrates.</text>
</comment>
<keyword evidence="1 5" id="KW-0240">DNA-directed RNA polymerase</keyword>
<dbReference type="GO" id="GO:0005085">
    <property type="term" value="F:guanyl-nucleotide exchange factor activity"/>
    <property type="evidence" value="ECO:0007669"/>
    <property type="project" value="InterPro"/>
</dbReference>
<proteinExistence type="inferred from homology"/>
<dbReference type="EMBL" id="VOIH02000009">
    <property type="protein sequence ID" value="KAF3437391.1"/>
    <property type="molecule type" value="Genomic_DNA"/>
</dbReference>
<keyword evidence="8" id="KW-1185">Reference proteome</keyword>
<dbReference type="InterPro" id="IPR046773">
    <property type="entry name" value="DOCKER_Lobe_C"/>
</dbReference>
<accession>A0A8K0DVE1</accession>
<dbReference type="InterPro" id="IPR043162">
    <property type="entry name" value="DOCK_C_lobe_C"/>
</dbReference>
<dbReference type="Pfam" id="PF04997">
    <property type="entry name" value="RNA_pol_Rpb1_1"/>
    <property type="match status" value="1"/>
</dbReference>
<dbReference type="GO" id="GO:0003677">
    <property type="term" value="F:DNA binding"/>
    <property type="evidence" value="ECO:0007669"/>
    <property type="project" value="InterPro"/>
</dbReference>
<dbReference type="GO" id="GO:0003899">
    <property type="term" value="F:DNA-directed RNA polymerase activity"/>
    <property type="evidence" value="ECO:0007669"/>
    <property type="project" value="UniProtKB-EC"/>
</dbReference>
<sequence>MGGKVMSSDINELYRRVIYRNNTLINLLTTSRSTPGELVMCQEKLVQEAVDTLLDNGIRRQPMRDGHNEVYKLFSNVIEGKEGGFHETLLGKRVDYSGHSTIYSRQVKADELQPGVCYLQITAVDALIEDEIWEAERRECYVFLSEVYVHAFLPRMAEVKVDWKTIENAIRMIDETRTTDLQNKLEVLCGFDGDQLCLLQSLKRILEGSVAVQFIGQFSPDNSGVLSFCTAFLSGEPATRMRVQELQQLIAVLLEFMAVCKHAIRVHFRLIGEEDQEFHTQLVKGFQSLTADLFHYIPAILTQL</sequence>
<evidence type="ECO:0000256" key="1">
    <source>
        <dbReference type="ARBA" id="ARBA00022478"/>
    </source>
</evidence>
<evidence type="ECO:0000256" key="5">
    <source>
        <dbReference type="RuleBase" id="RU004279"/>
    </source>
</evidence>
<comment type="similarity">
    <text evidence="5">Belongs to the RNA polymerase beta' chain family.</text>
</comment>
<organism evidence="7 8">
    <name type="scientific">Rhamnella rubrinervis</name>
    <dbReference type="NCBI Taxonomy" id="2594499"/>
    <lineage>
        <taxon>Eukaryota</taxon>
        <taxon>Viridiplantae</taxon>
        <taxon>Streptophyta</taxon>
        <taxon>Embryophyta</taxon>
        <taxon>Tracheophyta</taxon>
        <taxon>Spermatophyta</taxon>
        <taxon>Magnoliopsida</taxon>
        <taxon>eudicotyledons</taxon>
        <taxon>Gunneridae</taxon>
        <taxon>Pentapetalae</taxon>
        <taxon>rosids</taxon>
        <taxon>fabids</taxon>
        <taxon>Rosales</taxon>
        <taxon>Rhamnaceae</taxon>
        <taxon>rhamnoid group</taxon>
        <taxon>Rhamneae</taxon>
        <taxon>Rhamnella</taxon>
    </lineage>
</organism>
<protein>
    <recommendedName>
        <fullName evidence="5">DNA-directed RNA polymerase subunit</fullName>
        <ecNumber evidence="5">2.7.7.6</ecNumber>
    </recommendedName>
</protein>
<dbReference type="Gene3D" id="1.20.58.740">
    <property type="match status" value="1"/>
</dbReference>
<evidence type="ECO:0000313" key="7">
    <source>
        <dbReference type="EMBL" id="KAF3437391.1"/>
    </source>
</evidence>
<dbReference type="GO" id="GO:0000428">
    <property type="term" value="C:DNA-directed RNA polymerase complex"/>
    <property type="evidence" value="ECO:0007669"/>
    <property type="project" value="UniProtKB-KW"/>
</dbReference>
<dbReference type="PANTHER" id="PTHR23317:SF76">
    <property type="entry name" value="LD20667P"/>
    <property type="match status" value="1"/>
</dbReference>